<organism evidence="2">
    <name type="scientific">marine metagenome</name>
    <dbReference type="NCBI Taxonomy" id="408172"/>
    <lineage>
        <taxon>unclassified sequences</taxon>
        <taxon>metagenomes</taxon>
        <taxon>ecological metagenomes</taxon>
    </lineage>
</organism>
<dbReference type="AlphaFoldDB" id="A0A381NXP5"/>
<dbReference type="CDD" id="cd01741">
    <property type="entry name" value="GATase1_1"/>
    <property type="match status" value="1"/>
</dbReference>
<dbReference type="EMBL" id="UINC01000656">
    <property type="protein sequence ID" value="SUZ59009.1"/>
    <property type="molecule type" value="Genomic_DNA"/>
</dbReference>
<proteinExistence type="predicted"/>
<gene>
    <name evidence="2" type="ORF">METZ01_LOCUS11863</name>
</gene>
<feature type="domain" description="Glutamine amidotransferase" evidence="1">
    <location>
        <begin position="33"/>
        <end position="188"/>
    </location>
</feature>
<accession>A0A381NXP5</accession>
<evidence type="ECO:0000313" key="2">
    <source>
        <dbReference type="EMBL" id="SUZ59009.1"/>
    </source>
</evidence>
<dbReference type="PANTHER" id="PTHR42695:SF5">
    <property type="entry name" value="GLUTAMINE AMIDOTRANSFERASE YLR126C-RELATED"/>
    <property type="match status" value="1"/>
</dbReference>
<dbReference type="Pfam" id="PF00117">
    <property type="entry name" value="GATase"/>
    <property type="match status" value="1"/>
</dbReference>
<dbReference type="InterPro" id="IPR017926">
    <property type="entry name" value="GATASE"/>
</dbReference>
<evidence type="ECO:0000259" key="1">
    <source>
        <dbReference type="Pfam" id="PF00117"/>
    </source>
</evidence>
<dbReference type="InterPro" id="IPR029062">
    <property type="entry name" value="Class_I_gatase-like"/>
</dbReference>
<dbReference type="PROSITE" id="PS51273">
    <property type="entry name" value="GATASE_TYPE_1"/>
    <property type="match status" value="1"/>
</dbReference>
<dbReference type="GO" id="GO:0005829">
    <property type="term" value="C:cytosol"/>
    <property type="evidence" value="ECO:0007669"/>
    <property type="project" value="TreeGrafter"/>
</dbReference>
<name>A0A381NXP5_9ZZZZ</name>
<reference evidence="2" key="1">
    <citation type="submission" date="2018-05" db="EMBL/GenBank/DDBJ databases">
        <authorList>
            <person name="Lanie J.A."/>
            <person name="Ng W.-L."/>
            <person name="Kazmierczak K.M."/>
            <person name="Andrzejewski T.M."/>
            <person name="Davidsen T.M."/>
            <person name="Wayne K.J."/>
            <person name="Tettelin H."/>
            <person name="Glass J.I."/>
            <person name="Rusch D."/>
            <person name="Podicherti R."/>
            <person name="Tsui H.-C.T."/>
            <person name="Winkler M.E."/>
        </authorList>
    </citation>
    <scope>NUCLEOTIDE SEQUENCE</scope>
</reference>
<dbReference type="InterPro" id="IPR044992">
    <property type="entry name" value="ChyE-like"/>
</dbReference>
<dbReference type="SUPFAM" id="SSF52317">
    <property type="entry name" value="Class I glutamine amidotransferase-like"/>
    <property type="match status" value="1"/>
</dbReference>
<dbReference type="PANTHER" id="PTHR42695">
    <property type="entry name" value="GLUTAMINE AMIDOTRANSFERASE YLR126C-RELATED"/>
    <property type="match status" value="1"/>
</dbReference>
<dbReference type="Gene3D" id="3.40.50.880">
    <property type="match status" value="1"/>
</dbReference>
<protein>
    <recommendedName>
        <fullName evidence="1">Glutamine amidotransferase domain-containing protein</fullName>
    </recommendedName>
</protein>
<sequence>MKIGILQCDSTNENFRDEHGNYPEMFMSLFKSVDPDLDFKNYDVQLEQYPQTPEECDAYLITGSRLSVYDNEPWIRKLEKYVVELHRQKHPLLGICFGHQMVAKALGGKTEASERGWGVGVQNYQTVSIQAWIEPALEQFSLLASHKDQVTKLPEGAELIAESDFCPYAAFRIDDHILTFQGHPEFQKAYSKALLNLRKEILGPKVFEAGMKSLEQTIQPQQITHWMLNFLRKGDPHK</sequence>